<evidence type="ECO:0000313" key="2">
    <source>
        <dbReference type="Proteomes" id="UP000011115"/>
    </source>
</evidence>
<dbReference type="PaxDb" id="4113-PGSC0003DMT400000194"/>
<dbReference type="AlphaFoldDB" id="M0ZG94"/>
<proteinExistence type="predicted"/>
<accession>M0ZG94</accession>
<dbReference type="InParanoid" id="M0ZG94"/>
<dbReference type="Proteomes" id="UP000011115">
    <property type="component" value="Unassembled WGS sequence"/>
</dbReference>
<organism evidence="1 2">
    <name type="scientific">Solanum tuberosum</name>
    <name type="common">Potato</name>
    <dbReference type="NCBI Taxonomy" id="4113"/>
    <lineage>
        <taxon>Eukaryota</taxon>
        <taxon>Viridiplantae</taxon>
        <taxon>Streptophyta</taxon>
        <taxon>Embryophyta</taxon>
        <taxon>Tracheophyta</taxon>
        <taxon>Spermatophyta</taxon>
        <taxon>Magnoliopsida</taxon>
        <taxon>eudicotyledons</taxon>
        <taxon>Gunneridae</taxon>
        <taxon>Pentapetalae</taxon>
        <taxon>asterids</taxon>
        <taxon>lamiids</taxon>
        <taxon>Solanales</taxon>
        <taxon>Solanaceae</taxon>
        <taxon>Solanoideae</taxon>
        <taxon>Solaneae</taxon>
        <taxon>Solanum</taxon>
    </lineage>
</organism>
<reference evidence="1" key="2">
    <citation type="submission" date="2015-06" db="UniProtKB">
        <authorList>
            <consortium name="EnsemblPlants"/>
        </authorList>
    </citation>
    <scope>IDENTIFICATION</scope>
    <source>
        <strain evidence="1">DM1-3 516 R44</strain>
    </source>
</reference>
<sequence>MDDCIIVESSGKNIFAKNDNNLPLTDPESAFCLEQGKDRCNGQHILDCLVQVT</sequence>
<name>M0ZG94_SOLTU</name>
<evidence type="ECO:0000313" key="1">
    <source>
        <dbReference type="EnsemblPlants" id="PGSC0003DMT400000194"/>
    </source>
</evidence>
<reference evidence="2" key="1">
    <citation type="journal article" date="2011" name="Nature">
        <title>Genome sequence and analysis of the tuber crop potato.</title>
        <authorList>
            <consortium name="The Potato Genome Sequencing Consortium"/>
        </authorList>
    </citation>
    <scope>NUCLEOTIDE SEQUENCE [LARGE SCALE GENOMIC DNA]</scope>
    <source>
        <strain evidence="2">cv. DM1-3 516 R44</strain>
    </source>
</reference>
<dbReference type="HOGENOM" id="CLU_3072426_0_0_1"/>
<dbReference type="EnsemblPlants" id="PGSC0003DMT400000194">
    <property type="protein sequence ID" value="PGSC0003DMT400000194"/>
    <property type="gene ID" value="PGSC0003DMG402000057"/>
</dbReference>
<dbReference type="Gramene" id="PGSC0003DMT400000194">
    <property type="protein sequence ID" value="PGSC0003DMT400000194"/>
    <property type="gene ID" value="PGSC0003DMG402000057"/>
</dbReference>
<protein>
    <submittedName>
        <fullName evidence="1">Uncharacterized protein</fullName>
    </submittedName>
</protein>
<keyword evidence="2" id="KW-1185">Reference proteome</keyword>